<gene>
    <name evidence="2" type="ORF">SAMN02745172_00361</name>
</gene>
<evidence type="ECO:0000313" key="3">
    <source>
        <dbReference type="Proteomes" id="UP000186406"/>
    </source>
</evidence>
<organism evidence="2 3">
    <name type="scientific">Pseudoxanthobacter soli DSM 19599</name>
    <dbReference type="NCBI Taxonomy" id="1123029"/>
    <lineage>
        <taxon>Bacteria</taxon>
        <taxon>Pseudomonadati</taxon>
        <taxon>Pseudomonadota</taxon>
        <taxon>Alphaproteobacteria</taxon>
        <taxon>Hyphomicrobiales</taxon>
        <taxon>Segnochrobactraceae</taxon>
        <taxon>Pseudoxanthobacter</taxon>
    </lineage>
</organism>
<dbReference type="AlphaFoldDB" id="A0A1M7Z731"/>
<evidence type="ECO:0000256" key="1">
    <source>
        <dbReference type="SAM" id="Phobius"/>
    </source>
</evidence>
<evidence type="ECO:0000313" key="2">
    <source>
        <dbReference type="EMBL" id="SHO60632.1"/>
    </source>
</evidence>
<proteinExistence type="predicted"/>
<name>A0A1M7Z731_9HYPH</name>
<keyword evidence="1" id="KW-0472">Membrane</keyword>
<reference evidence="2 3" key="1">
    <citation type="submission" date="2016-12" db="EMBL/GenBank/DDBJ databases">
        <authorList>
            <person name="Song W.-J."/>
            <person name="Kurnit D.M."/>
        </authorList>
    </citation>
    <scope>NUCLEOTIDE SEQUENCE [LARGE SCALE GENOMIC DNA]</scope>
    <source>
        <strain evidence="2 3">DSM 19599</strain>
    </source>
</reference>
<feature type="transmembrane region" description="Helical" evidence="1">
    <location>
        <begin position="154"/>
        <end position="175"/>
    </location>
</feature>
<dbReference type="OrthoDB" id="8450364at2"/>
<dbReference type="STRING" id="1123029.SAMN02745172_00361"/>
<keyword evidence="3" id="KW-1185">Reference proteome</keyword>
<dbReference type="Proteomes" id="UP000186406">
    <property type="component" value="Unassembled WGS sequence"/>
</dbReference>
<dbReference type="EMBL" id="FRXO01000001">
    <property type="protein sequence ID" value="SHO60632.1"/>
    <property type="molecule type" value="Genomic_DNA"/>
</dbReference>
<keyword evidence="1" id="KW-1133">Transmembrane helix</keyword>
<dbReference type="RefSeq" id="WP_073625481.1">
    <property type="nucleotide sequence ID" value="NZ_FRXO01000001.1"/>
</dbReference>
<keyword evidence="1" id="KW-0812">Transmembrane</keyword>
<protein>
    <recommendedName>
        <fullName evidence="4">HAMP domain-containing protein</fullName>
    </recommendedName>
</protein>
<evidence type="ECO:0008006" key="4">
    <source>
        <dbReference type="Google" id="ProtNLM"/>
    </source>
</evidence>
<sequence>MGRLAAILLSTVLPVTVAAIAFGAYLCFGSARMSYLGLIDSRLSEIASRIDATAEKSLSLGIPLAGQQTLNGVLARERAADPDLLSIDVADGGGTILFSSTPARIGTAFVADQAEARVRRARIDNPFGLDEGDVMVRASQAAIDRNLDGLAWDVFTTAAMACAVALVLAVLAILLPLRRLYAHALDAAGHDDEPAAALPPTGRLSPEVGWALTAIEVEHDRIGGRPARPAQT</sequence>
<accession>A0A1M7Z731</accession>